<dbReference type="GO" id="GO:0051793">
    <property type="term" value="P:medium-chain fatty acid catabolic process"/>
    <property type="evidence" value="ECO:0007669"/>
    <property type="project" value="TreeGrafter"/>
</dbReference>
<proteinExistence type="inferred from homology"/>
<organism evidence="4 5">
    <name type="scientific">[Candida] arabinofermentans NRRL YB-2248</name>
    <dbReference type="NCBI Taxonomy" id="983967"/>
    <lineage>
        <taxon>Eukaryota</taxon>
        <taxon>Fungi</taxon>
        <taxon>Dikarya</taxon>
        <taxon>Ascomycota</taxon>
        <taxon>Saccharomycotina</taxon>
        <taxon>Pichiomycetes</taxon>
        <taxon>Pichiales</taxon>
        <taxon>Pichiaceae</taxon>
        <taxon>Ogataea</taxon>
        <taxon>Ogataea/Candida clade</taxon>
    </lineage>
</organism>
<keyword evidence="5" id="KW-1185">Reference proteome</keyword>
<dbReference type="OrthoDB" id="5954035at2759"/>
<keyword evidence="2" id="KW-1133">Transmembrane helix</keyword>
<dbReference type="InterPro" id="IPR029058">
    <property type="entry name" value="AB_hydrolase_fold"/>
</dbReference>
<dbReference type="GO" id="GO:0047372">
    <property type="term" value="F:monoacylglycerol lipase activity"/>
    <property type="evidence" value="ECO:0007669"/>
    <property type="project" value="TreeGrafter"/>
</dbReference>
<dbReference type="Proteomes" id="UP000094801">
    <property type="component" value="Unassembled WGS sequence"/>
</dbReference>
<dbReference type="InterPro" id="IPR000073">
    <property type="entry name" value="AB_hydrolase_1"/>
</dbReference>
<accession>A0A1E4ST01</accession>
<dbReference type="PROSITE" id="PS01133">
    <property type="entry name" value="UPF0017"/>
    <property type="match status" value="1"/>
</dbReference>
<feature type="domain" description="AB hydrolase-1" evidence="3">
    <location>
        <begin position="173"/>
        <end position="397"/>
    </location>
</feature>
<dbReference type="InterPro" id="IPR000952">
    <property type="entry name" value="AB_hydrolase_4_CS"/>
</dbReference>
<dbReference type="InterPro" id="IPR050960">
    <property type="entry name" value="AB_hydrolase_4_sf"/>
</dbReference>
<comment type="similarity">
    <text evidence="1">Belongs to the AB hydrolase superfamily. AB hydrolase 4 family.</text>
</comment>
<dbReference type="PANTHER" id="PTHR10794">
    <property type="entry name" value="ABHYDROLASE DOMAIN-CONTAINING PROTEIN"/>
    <property type="match status" value="1"/>
</dbReference>
<evidence type="ECO:0000256" key="1">
    <source>
        <dbReference type="ARBA" id="ARBA00010884"/>
    </source>
</evidence>
<evidence type="ECO:0000313" key="5">
    <source>
        <dbReference type="Proteomes" id="UP000094801"/>
    </source>
</evidence>
<dbReference type="STRING" id="983967.A0A1E4ST01"/>
<dbReference type="SUPFAM" id="SSF53474">
    <property type="entry name" value="alpha/beta-Hydrolases"/>
    <property type="match status" value="1"/>
</dbReference>
<name>A0A1E4ST01_9ASCO</name>
<dbReference type="Gene3D" id="3.40.50.1820">
    <property type="entry name" value="alpha/beta hydrolase"/>
    <property type="match status" value="1"/>
</dbReference>
<dbReference type="GO" id="GO:0008126">
    <property type="term" value="F:acetylesterase activity"/>
    <property type="evidence" value="ECO:0007669"/>
    <property type="project" value="TreeGrafter"/>
</dbReference>
<dbReference type="PANTHER" id="PTHR10794:SF63">
    <property type="entry name" value="ALPHA_BETA HYDROLASE 1, ISOFORM A"/>
    <property type="match status" value="1"/>
</dbReference>
<dbReference type="EMBL" id="KV453879">
    <property type="protein sequence ID" value="ODV82621.1"/>
    <property type="molecule type" value="Genomic_DNA"/>
</dbReference>
<reference evidence="5" key="1">
    <citation type="submission" date="2016-04" db="EMBL/GenBank/DDBJ databases">
        <title>Comparative genomics of biotechnologically important yeasts.</title>
        <authorList>
            <consortium name="DOE Joint Genome Institute"/>
            <person name="Riley R."/>
            <person name="Haridas S."/>
            <person name="Wolfe K.H."/>
            <person name="Lopes M.R."/>
            <person name="Hittinger C.T."/>
            <person name="Goker M."/>
            <person name="Salamov A."/>
            <person name="Wisecaver J."/>
            <person name="Long T.M."/>
            <person name="Aerts A.L."/>
            <person name="Barry K."/>
            <person name="Choi C."/>
            <person name="Clum A."/>
            <person name="Coughlan A.Y."/>
            <person name="Deshpande S."/>
            <person name="Douglass A.P."/>
            <person name="Hanson S.J."/>
            <person name="Klenk H.-P."/>
            <person name="Labutti K."/>
            <person name="Lapidus A."/>
            <person name="Lindquist E."/>
            <person name="Lipzen A."/>
            <person name="Meier-Kolthoff J.P."/>
            <person name="Ohm R.A."/>
            <person name="Otillar R.P."/>
            <person name="Pangilinan J."/>
            <person name="Peng Y."/>
            <person name="Rokas A."/>
            <person name="Rosa C.A."/>
            <person name="Scheuner C."/>
            <person name="Sibirny A.A."/>
            <person name="Slot J.C."/>
            <person name="Stielow J.B."/>
            <person name="Sun H."/>
            <person name="Kurtzman C.P."/>
            <person name="Blackwell M."/>
            <person name="Grigoriev I.V."/>
            <person name="Jeffries T.W."/>
        </authorList>
    </citation>
    <scope>NUCLEOTIDE SEQUENCE [LARGE SCALE GENOMIC DNA]</scope>
    <source>
        <strain evidence="5">NRRL YB-2248</strain>
    </source>
</reference>
<evidence type="ECO:0000313" key="4">
    <source>
        <dbReference type="EMBL" id="ODV82621.1"/>
    </source>
</evidence>
<keyword evidence="2" id="KW-0812">Transmembrane</keyword>
<dbReference type="AlphaFoldDB" id="A0A1E4ST01"/>
<keyword evidence="2" id="KW-0472">Membrane</keyword>
<evidence type="ECO:0000256" key="2">
    <source>
        <dbReference type="SAM" id="Phobius"/>
    </source>
</evidence>
<evidence type="ECO:0000259" key="3">
    <source>
        <dbReference type="Pfam" id="PF00561"/>
    </source>
</evidence>
<protein>
    <recommendedName>
        <fullName evidence="3">AB hydrolase-1 domain-containing protein</fullName>
    </recommendedName>
</protein>
<dbReference type="Pfam" id="PF00561">
    <property type="entry name" value="Abhydrolase_1"/>
    <property type="match status" value="1"/>
</dbReference>
<dbReference type="GO" id="GO:0051792">
    <property type="term" value="P:medium-chain fatty acid biosynthetic process"/>
    <property type="evidence" value="ECO:0007669"/>
    <property type="project" value="TreeGrafter"/>
</dbReference>
<feature type="transmembrane region" description="Helical" evidence="2">
    <location>
        <begin position="12"/>
        <end position="35"/>
    </location>
</feature>
<sequence length="476" mass="53852">MVQVSMLWMPLWAYLMIYGLIIFFFLELILAYSCINRVTLVKADKPIEFSSSSDDGKAEKFTLIDLISESVPEFKDGALSLFNPFLINGHAHTMFAGIRKFSRSDKLYFGREIVKFSDGGSASLDRIISYDSYKDVTLTEEDTPKGQTSNISQNTRYLTRSELSTQASNDTKPMIIALHGLSGSSAEAYVRCLFSRLHGQHEFECFVLNSRGCGQTRLSTPQLFNGYWTDDFRFALKHLHQLFPNRPIYAVGFSLGGSILANYLGQYGDDSLLKLGCVIANPWDLVHSSFCFENDFISSKLYSPIMTVPLKQLLITHFEQLKENPIFMEAYESGSYDKVYKLKDFDDYFTSKLFGFNCAAEYYRNGSSLNRIFNIRTPTLIINSLDDPIVGGSDIAVPIKETTLHPYLTLVSTSLGGHLGWFKWDNTRWYADPLSKLISEFHDKVGSKDNVEIVVEEKNLPLVNKVVNGRLVGPFI</sequence>
<gene>
    <name evidence="4" type="ORF">CANARDRAFT_30722</name>
</gene>